<dbReference type="AlphaFoldDB" id="A0AAU9DFF7"/>
<feature type="transmembrane region" description="Helical" evidence="9">
    <location>
        <begin position="116"/>
        <end position="136"/>
    </location>
</feature>
<dbReference type="Pfam" id="PF03553">
    <property type="entry name" value="Na_H_antiporter"/>
    <property type="match status" value="1"/>
</dbReference>
<dbReference type="EMBL" id="AP025314">
    <property type="protein sequence ID" value="BDD11250.1"/>
    <property type="molecule type" value="Genomic_DNA"/>
</dbReference>
<evidence type="ECO:0000256" key="8">
    <source>
        <dbReference type="ARBA" id="ARBA00038435"/>
    </source>
</evidence>
<keyword evidence="7 9" id="KW-0472">Membrane</keyword>
<dbReference type="InterPro" id="IPR004770">
    <property type="entry name" value="Na/H_antiport_NhaC"/>
</dbReference>
<evidence type="ECO:0000256" key="1">
    <source>
        <dbReference type="ARBA" id="ARBA00004651"/>
    </source>
</evidence>
<evidence type="ECO:0000256" key="4">
    <source>
        <dbReference type="ARBA" id="ARBA00022475"/>
    </source>
</evidence>
<dbReference type="PANTHER" id="PTHR33451">
    <property type="entry name" value="MALATE-2H(+)/NA(+)-LACTATE ANTIPORTER"/>
    <property type="match status" value="1"/>
</dbReference>
<feature type="transmembrane region" description="Helical" evidence="9">
    <location>
        <begin position="241"/>
        <end position="259"/>
    </location>
</feature>
<dbReference type="RefSeq" id="WP_338392754.1">
    <property type="nucleotide sequence ID" value="NZ_AP025314.1"/>
</dbReference>
<keyword evidence="5 9" id="KW-0812">Transmembrane</keyword>
<evidence type="ECO:0000256" key="2">
    <source>
        <dbReference type="ARBA" id="ARBA00022448"/>
    </source>
</evidence>
<protein>
    <submittedName>
        <fullName evidence="11">Sodium:proton antiporter</fullName>
    </submittedName>
</protein>
<evidence type="ECO:0000313" key="11">
    <source>
        <dbReference type="EMBL" id="BDD11250.1"/>
    </source>
</evidence>
<feature type="transmembrane region" description="Helical" evidence="9">
    <location>
        <begin position="457"/>
        <end position="479"/>
    </location>
</feature>
<keyword evidence="2" id="KW-0813">Transport</keyword>
<gene>
    <name evidence="11" type="ORF">FUAX_36820</name>
</gene>
<feature type="domain" description="Na+/H+ antiporter NhaC-like C-terminal" evidence="10">
    <location>
        <begin position="169"/>
        <end position="476"/>
    </location>
</feature>
<organism evidence="11 12">
    <name type="scientific">Fulvitalea axinellae</name>
    <dbReference type="NCBI Taxonomy" id="1182444"/>
    <lineage>
        <taxon>Bacteria</taxon>
        <taxon>Pseudomonadati</taxon>
        <taxon>Bacteroidota</taxon>
        <taxon>Cytophagia</taxon>
        <taxon>Cytophagales</taxon>
        <taxon>Persicobacteraceae</taxon>
        <taxon>Fulvitalea</taxon>
    </lineage>
</organism>
<dbReference type="InterPro" id="IPR018461">
    <property type="entry name" value="Na/H_Antiport_NhaC-like_C"/>
</dbReference>
<evidence type="ECO:0000256" key="5">
    <source>
        <dbReference type="ARBA" id="ARBA00022692"/>
    </source>
</evidence>
<feature type="transmembrane region" description="Helical" evidence="9">
    <location>
        <begin position="13"/>
        <end position="32"/>
    </location>
</feature>
<reference evidence="11 12" key="1">
    <citation type="submission" date="2021-12" db="EMBL/GenBank/DDBJ databases">
        <title>Genome sequencing of bacteria with rrn-lacking chromosome and rrn-plasmid.</title>
        <authorList>
            <person name="Anda M."/>
            <person name="Iwasaki W."/>
        </authorList>
    </citation>
    <scope>NUCLEOTIDE SEQUENCE [LARGE SCALE GENOMIC DNA]</scope>
    <source>
        <strain evidence="11 12">DSM 100852</strain>
    </source>
</reference>
<evidence type="ECO:0000256" key="9">
    <source>
        <dbReference type="SAM" id="Phobius"/>
    </source>
</evidence>
<dbReference type="KEGG" id="fax:FUAX_36820"/>
<sequence length="497" mass="52503">MTKTPKKPTLLQALIPIIVLIAMLSVNVLLMFKDDALSGSNQIILLFAAAVVVLIAMSRLGYDWETIQDGIVKTISTAMPSILIMLMIGALTGTWLISGIVPAMIYYGLDFLNPKVFLLAACVISAIVSMATGSSWTTIGTIGVALLGIGKALGFSEGIVAGAIISGGYFGDKLSPMSETTNLAPAVAGTDLFTHIRSMMKTNIPTFSITIVIFTILGFMYDAGEVVHGPEVLQAALASKFDITPLLFIVPAFVLVLIVKKAPALPALFLGMLLGCVFAAIFQPGIIAEIGKGIVDGREVSSLTASAIGAFQAMFGDVSITTDNAQVNDLLSSGGMAGMMNTIWLIICAMVFGGAMEASGMLSRISEAIISKAQSTGSLITSTVGSCFFFNLTASDQYLAIVVPGKMFADAYRKRGIGPEVLSRSLEDAGTVTSVLIPWNTCGAYQSNVLGVATWAYLPYCFFNWLSPIVNIIFGYLFVKAKEAVNPGKVAVERVED</sequence>
<dbReference type="Proteomes" id="UP001348817">
    <property type="component" value="Chromosome"/>
</dbReference>
<evidence type="ECO:0000256" key="7">
    <source>
        <dbReference type="ARBA" id="ARBA00023136"/>
    </source>
</evidence>
<dbReference type="InterPro" id="IPR052180">
    <property type="entry name" value="NhaC_Na-H+_Antiporter"/>
</dbReference>
<name>A0AAU9DFF7_9BACT</name>
<evidence type="ECO:0000313" key="12">
    <source>
        <dbReference type="Proteomes" id="UP001348817"/>
    </source>
</evidence>
<feature type="transmembrane region" description="Helical" evidence="9">
    <location>
        <begin position="142"/>
        <end position="170"/>
    </location>
</feature>
<evidence type="ECO:0000259" key="10">
    <source>
        <dbReference type="Pfam" id="PF03553"/>
    </source>
</evidence>
<proteinExistence type="inferred from homology"/>
<comment type="subcellular location">
    <subcellularLocation>
        <location evidence="1">Cell membrane</location>
        <topology evidence="1">Multi-pass membrane protein</topology>
    </subcellularLocation>
</comment>
<accession>A0AAU9DFF7</accession>
<feature type="transmembrane region" description="Helical" evidence="9">
    <location>
        <begin position="336"/>
        <end position="355"/>
    </location>
</feature>
<keyword evidence="6 9" id="KW-1133">Transmembrane helix</keyword>
<feature type="transmembrane region" description="Helical" evidence="9">
    <location>
        <begin position="82"/>
        <end position="109"/>
    </location>
</feature>
<feature type="transmembrane region" description="Helical" evidence="9">
    <location>
        <begin position="266"/>
        <end position="287"/>
    </location>
</feature>
<evidence type="ECO:0000256" key="3">
    <source>
        <dbReference type="ARBA" id="ARBA00022449"/>
    </source>
</evidence>
<keyword evidence="3" id="KW-0050">Antiport</keyword>
<dbReference type="PANTHER" id="PTHR33451:SF3">
    <property type="entry name" value="MALATE-2H(+)_NA(+)-LACTATE ANTIPORTER"/>
    <property type="match status" value="1"/>
</dbReference>
<comment type="similarity">
    <text evidence="8">Belongs to the NhaC Na(+)/H(+) (TC 2.A.35) antiporter family.</text>
</comment>
<evidence type="ECO:0000256" key="6">
    <source>
        <dbReference type="ARBA" id="ARBA00022989"/>
    </source>
</evidence>
<dbReference type="NCBIfam" id="TIGR00931">
    <property type="entry name" value="antiport_nhaC"/>
    <property type="match status" value="1"/>
</dbReference>
<dbReference type="GO" id="GO:0015297">
    <property type="term" value="F:antiporter activity"/>
    <property type="evidence" value="ECO:0007669"/>
    <property type="project" value="UniProtKB-KW"/>
</dbReference>
<feature type="transmembrane region" description="Helical" evidence="9">
    <location>
        <begin position="204"/>
        <end position="221"/>
    </location>
</feature>
<keyword evidence="12" id="KW-1185">Reference proteome</keyword>
<dbReference type="GO" id="GO:0005886">
    <property type="term" value="C:plasma membrane"/>
    <property type="evidence" value="ECO:0007669"/>
    <property type="project" value="UniProtKB-SubCell"/>
</dbReference>
<keyword evidence="4" id="KW-1003">Cell membrane</keyword>
<feature type="transmembrane region" description="Helical" evidence="9">
    <location>
        <begin position="44"/>
        <end position="62"/>
    </location>
</feature>